<dbReference type="EMBL" id="BSKJ01000009">
    <property type="protein sequence ID" value="GLO37209.1"/>
    <property type="molecule type" value="Genomic_DNA"/>
</dbReference>
<reference evidence="1" key="1">
    <citation type="submission" date="2023-01" db="EMBL/GenBank/DDBJ databases">
        <title>Whole-genome sequence of Pseudomonas putida NBRC 14671.</title>
        <authorList>
            <person name="Morohoshi T."/>
            <person name="Someya N."/>
        </authorList>
    </citation>
    <scope>NUCLEOTIDE SEQUENCE</scope>
    <source>
        <strain evidence="1">NBRC 14671</strain>
    </source>
</reference>
<comment type="caution">
    <text evidence="1">The sequence shown here is derived from an EMBL/GenBank/DDBJ whole genome shotgun (WGS) entry which is preliminary data.</text>
</comment>
<dbReference type="Pfam" id="PF05488">
    <property type="entry name" value="PAAR_motif"/>
    <property type="match status" value="1"/>
</dbReference>
<evidence type="ECO:0000313" key="2">
    <source>
        <dbReference type="Proteomes" id="UP001161257"/>
    </source>
</evidence>
<proteinExistence type="predicted"/>
<evidence type="ECO:0008006" key="3">
    <source>
        <dbReference type="Google" id="ProtNLM"/>
    </source>
</evidence>
<dbReference type="AlphaFoldDB" id="A0AA37RIH7"/>
<sequence length="222" mass="23439">MRVSLEGKGQAVDGDVTTTGAVCIATGAGYLDEGRMVLREGDHTTPCPLCGQEGTVAEGVDHFISDGQLVAMDGALVVCGCSPGSNRVVAPLYQAPPPMKPLAALANAHFAEPATAVYPERFSQPVIGALPGTLEPGFYVVPRRMSFSQVLLQLAEHDATLPISRLQRLNPTFTQGFKAGEIFVIGDPDNGNACTREEGELMTAAQHARRALEVLDYAEADS</sequence>
<accession>A0AA37RIH7</accession>
<dbReference type="Proteomes" id="UP001161257">
    <property type="component" value="Unassembled WGS sequence"/>
</dbReference>
<dbReference type="CDD" id="cd14744">
    <property type="entry name" value="PAAR_CT_2"/>
    <property type="match status" value="1"/>
</dbReference>
<evidence type="ECO:0000313" key="1">
    <source>
        <dbReference type="EMBL" id="GLO37209.1"/>
    </source>
</evidence>
<protein>
    <recommendedName>
        <fullName evidence="3">PAAR domain-containing protein</fullName>
    </recommendedName>
</protein>
<dbReference type="InterPro" id="IPR008727">
    <property type="entry name" value="PAAR_motif"/>
</dbReference>
<organism evidence="1 2">
    <name type="scientific">Pseudomonas putida</name>
    <name type="common">Arthrobacter siderocapsulatus</name>
    <dbReference type="NCBI Taxonomy" id="303"/>
    <lineage>
        <taxon>Bacteria</taxon>
        <taxon>Pseudomonadati</taxon>
        <taxon>Pseudomonadota</taxon>
        <taxon>Gammaproteobacteria</taxon>
        <taxon>Pseudomonadales</taxon>
        <taxon>Pseudomonadaceae</taxon>
        <taxon>Pseudomonas</taxon>
    </lineage>
</organism>
<gene>
    <name evidence="1" type="ORF">PPUN14671_40450</name>
</gene>
<name>A0AA37RIH7_PSEPU</name>